<keyword evidence="8" id="KW-1185">Reference proteome</keyword>
<dbReference type="AlphaFoldDB" id="A0A512M2S7"/>
<dbReference type="Pfam" id="PF08482">
    <property type="entry name" value="HrpB_C"/>
    <property type="match status" value="1"/>
</dbReference>
<dbReference type="InterPro" id="IPR007502">
    <property type="entry name" value="Helicase-assoc_dom"/>
</dbReference>
<evidence type="ECO:0000313" key="8">
    <source>
        <dbReference type="Proteomes" id="UP000321577"/>
    </source>
</evidence>
<proteinExistence type="predicted"/>
<evidence type="ECO:0000259" key="6">
    <source>
        <dbReference type="PROSITE" id="PS51194"/>
    </source>
</evidence>
<evidence type="ECO:0000256" key="2">
    <source>
        <dbReference type="ARBA" id="ARBA00022801"/>
    </source>
</evidence>
<dbReference type="GO" id="GO:0016787">
    <property type="term" value="F:hydrolase activity"/>
    <property type="evidence" value="ECO:0007669"/>
    <property type="project" value="UniProtKB-KW"/>
</dbReference>
<protein>
    <submittedName>
        <fullName evidence="7">ATP-dependent helicase HrpB</fullName>
    </submittedName>
</protein>
<feature type="domain" description="Helicase ATP-binding" evidence="5">
    <location>
        <begin position="17"/>
        <end position="181"/>
    </location>
</feature>
<dbReference type="CDD" id="cd17917">
    <property type="entry name" value="DEXHc_RHA-like"/>
    <property type="match status" value="1"/>
</dbReference>
<name>A0A512M2S7_9BACT</name>
<gene>
    <name evidence="7" type="primary">hrpB</name>
    <name evidence="7" type="ORF">BGE01nite_03380</name>
</gene>
<dbReference type="Pfam" id="PF04408">
    <property type="entry name" value="WHD_HA2"/>
    <property type="match status" value="1"/>
</dbReference>
<dbReference type="Pfam" id="PF00270">
    <property type="entry name" value="DEAD"/>
    <property type="match status" value="1"/>
</dbReference>
<dbReference type="Pfam" id="PF00271">
    <property type="entry name" value="Helicase_C"/>
    <property type="match status" value="1"/>
</dbReference>
<reference evidence="7 8" key="1">
    <citation type="submission" date="2019-07" db="EMBL/GenBank/DDBJ databases">
        <title>Whole genome shotgun sequence of Brevifollis gellanilyticus NBRC 108608.</title>
        <authorList>
            <person name="Hosoyama A."/>
            <person name="Uohara A."/>
            <person name="Ohji S."/>
            <person name="Ichikawa N."/>
        </authorList>
    </citation>
    <scope>NUCLEOTIDE SEQUENCE [LARGE SCALE GENOMIC DNA]</scope>
    <source>
        <strain evidence="7 8">NBRC 108608</strain>
    </source>
</reference>
<dbReference type="InterPro" id="IPR013689">
    <property type="entry name" value="RNA_helicase_ATP-dep_HrpB_C"/>
</dbReference>
<evidence type="ECO:0000256" key="3">
    <source>
        <dbReference type="ARBA" id="ARBA00022806"/>
    </source>
</evidence>
<dbReference type="PIRSF" id="PIRSF005496">
    <property type="entry name" value="ATP_hel_hrpB"/>
    <property type="match status" value="1"/>
</dbReference>
<dbReference type="PANTHER" id="PTHR43519:SF1">
    <property type="entry name" value="ATP-DEPENDENT RNA HELICASE HRPB"/>
    <property type="match status" value="1"/>
</dbReference>
<dbReference type="InterPro" id="IPR001650">
    <property type="entry name" value="Helicase_C-like"/>
</dbReference>
<dbReference type="SMART" id="SM00487">
    <property type="entry name" value="DEXDc"/>
    <property type="match status" value="1"/>
</dbReference>
<dbReference type="CDD" id="cd18791">
    <property type="entry name" value="SF2_C_RHA"/>
    <property type="match status" value="1"/>
</dbReference>
<keyword evidence="3 7" id="KW-0347">Helicase</keyword>
<dbReference type="RefSeq" id="WP_146848526.1">
    <property type="nucleotide sequence ID" value="NZ_BKAG01000002.1"/>
</dbReference>
<dbReference type="InterPro" id="IPR014001">
    <property type="entry name" value="Helicase_ATP-bd"/>
</dbReference>
<dbReference type="InterPro" id="IPR010225">
    <property type="entry name" value="HrpB"/>
</dbReference>
<accession>A0A512M2S7</accession>
<dbReference type="PANTHER" id="PTHR43519">
    <property type="entry name" value="ATP-DEPENDENT RNA HELICASE HRPB"/>
    <property type="match status" value="1"/>
</dbReference>
<dbReference type="Pfam" id="PF21010">
    <property type="entry name" value="HA2_C"/>
    <property type="match status" value="1"/>
</dbReference>
<dbReference type="PROSITE" id="PS51194">
    <property type="entry name" value="HELICASE_CTER"/>
    <property type="match status" value="1"/>
</dbReference>
<dbReference type="Gene3D" id="3.40.50.300">
    <property type="entry name" value="P-loop containing nucleotide triphosphate hydrolases"/>
    <property type="match status" value="2"/>
</dbReference>
<dbReference type="SMART" id="SM00490">
    <property type="entry name" value="HELICc"/>
    <property type="match status" value="1"/>
</dbReference>
<dbReference type="InterPro" id="IPR027417">
    <property type="entry name" value="P-loop_NTPase"/>
</dbReference>
<dbReference type="Gene3D" id="1.20.120.1080">
    <property type="match status" value="1"/>
</dbReference>
<dbReference type="FunFam" id="3.40.50.300:FF:002125">
    <property type="entry name" value="ATP-dependent helicase HrpB"/>
    <property type="match status" value="1"/>
</dbReference>
<evidence type="ECO:0000259" key="5">
    <source>
        <dbReference type="PROSITE" id="PS51192"/>
    </source>
</evidence>
<dbReference type="GO" id="GO:0004386">
    <property type="term" value="F:helicase activity"/>
    <property type="evidence" value="ECO:0007669"/>
    <property type="project" value="UniProtKB-KW"/>
</dbReference>
<dbReference type="GO" id="GO:0003676">
    <property type="term" value="F:nucleic acid binding"/>
    <property type="evidence" value="ECO:0007669"/>
    <property type="project" value="InterPro"/>
</dbReference>
<dbReference type="InterPro" id="IPR011545">
    <property type="entry name" value="DEAD/DEAH_box_helicase_dom"/>
</dbReference>
<keyword evidence="1" id="KW-0547">Nucleotide-binding</keyword>
<keyword evidence="2" id="KW-0378">Hydrolase</keyword>
<comment type="caution">
    <text evidence="7">The sequence shown here is derived from an EMBL/GenBank/DDBJ whole genome shotgun (WGS) entry which is preliminary data.</text>
</comment>
<evidence type="ECO:0000313" key="7">
    <source>
        <dbReference type="EMBL" id="GEP41047.1"/>
    </source>
</evidence>
<dbReference type="SMART" id="SM00847">
    <property type="entry name" value="HA2"/>
    <property type="match status" value="1"/>
</dbReference>
<organism evidence="7 8">
    <name type="scientific">Brevifollis gellanilyticus</name>
    <dbReference type="NCBI Taxonomy" id="748831"/>
    <lineage>
        <taxon>Bacteria</taxon>
        <taxon>Pseudomonadati</taxon>
        <taxon>Verrucomicrobiota</taxon>
        <taxon>Verrucomicrobiia</taxon>
        <taxon>Verrucomicrobiales</taxon>
        <taxon>Verrucomicrobiaceae</taxon>
    </lineage>
</organism>
<evidence type="ECO:0000256" key="4">
    <source>
        <dbReference type="ARBA" id="ARBA00022840"/>
    </source>
</evidence>
<dbReference type="SUPFAM" id="SSF52540">
    <property type="entry name" value="P-loop containing nucleoside triphosphate hydrolases"/>
    <property type="match status" value="1"/>
</dbReference>
<keyword evidence="4" id="KW-0067">ATP-binding</keyword>
<dbReference type="EMBL" id="BKAG01000002">
    <property type="protein sequence ID" value="GEP41047.1"/>
    <property type="molecule type" value="Genomic_DNA"/>
</dbReference>
<sequence>MPAPTALPIWKIHADILRTLQVGNRLVLVAPTGSGKTTQVPQMLLDGGIAGDKMIVVLQPRRVAARTVATRVAWERESKLGAEVGYQIRFDDHTSVGTRICFVTEGILLRWLQDDSTLANIGAVVFDEFHERNLLSDVALALVKNLQQSQRPDLVMVVMSATLDAEPVAAYLNLCPILVSEGQSFPVEVEYLSHPDLRPLTLQAAEAVERIIHERNPGDILVFMPGRGEINGTLDALRGLRTQERVSCIPLHGELEPQEQDRAFAPNSLRKVIVATNVAETSITIDGIRHVVDSGVARVARYDAERGIGTLLLEPISRASADQRKGRAGRTAPGTCHRLWTVIGHKDREARNTPEIQRSDLAEVVLLLHSLGIREAATFDWLDKPDPQAVERAERLLTMLGALHEEQGNLTPIGRQMLRLPMHPRYSRMLIEASQRGCVPDAALCAALVSGRDLLARLDRDDAQTKSAREMFEDSEDSDFITLMRAYDFAKENGFSFERCRSYGINAQVARQVEQTFQQILNAAQQQRLHDRDAAPVSAAKNEEALRRCIMAGFADQLAKRRVPGRPECDLTEHRQGQLVRESVVQAATFLVAANLRDAPSRGASSLTLLSLATSVKPEWIAEMFPQHLSTTIEHLFDAQNKRVAAVKLVRYRDLVIEQKAQQRDLDPIASGRCLAEAHRAGAFDLPLMDHRLKQFIARVNLVHSTLPELEFAALDADAITACLARAFKGLSLVKEAQAAPLMAAFHQHLASGQVSWLDELVPLSIPWTDGSTVKLSYVNESPEVQVKLYDCFALKEHPSLCEGRLPVLLSLCTPDGKRLATIKDWPAFLTREWPKHRQAISKKFPGVLWR</sequence>
<dbReference type="OrthoDB" id="9808833at2"/>
<dbReference type="GO" id="GO:0005524">
    <property type="term" value="F:ATP binding"/>
    <property type="evidence" value="ECO:0007669"/>
    <property type="project" value="UniProtKB-KW"/>
</dbReference>
<evidence type="ECO:0000256" key="1">
    <source>
        <dbReference type="ARBA" id="ARBA00022741"/>
    </source>
</evidence>
<dbReference type="PROSITE" id="PS51192">
    <property type="entry name" value="HELICASE_ATP_BIND_1"/>
    <property type="match status" value="1"/>
</dbReference>
<feature type="domain" description="Helicase C-terminal" evidence="6">
    <location>
        <begin position="207"/>
        <end position="372"/>
    </location>
</feature>
<dbReference type="Proteomes" id="UP000321577">
    <property type="component" value="Unassembled WGS sequence"/>
</dbReference>
<dbReference type="InterPro" id="IPR048333">
    <property type="entry name" value="HA2_WH"/>
</dbReference>